<evidence type="ECO:0000313" key="1">
    <source>
        <dbReference type="EMBL" id="KAG8510699.1"/>
    </source>
</evidence>
<dbReference type="AlphaFoldDB" id="A0A8J6DJH4"/>
<sequence>MFLKAKLPRRKISSVHLEQMGRLKSVSRF</sequence>
<evidence type="ECO:0000313" key="2">
    <source>
        <dbReference type="Proteomes" id="UP000700334"/>
    </source>
</evidence>
<name>A0A8J6DJH4_GALPY</name>
<protein>
    <submittedName>
        <fullName evidence="1">Uncharacterized protein</fullName>
    </submittedName>
</protein>
<organism evidence="1 2">
    <name type="scientific">Galemys pyrenaicus</name>
    <name type="common">Iberian desman</name>
    <name type="synonym">Pyrenean desman</name>
    <dbReference type="NCBI Taxonomy" id="202257"/>
    <lineage>
        <taxon>Eukaryota</taxon>
        <taxon>Metazoa</taxon>
        <taxon>Chordata</taxon>
        <taxon>Craniata</taxon>
        <taxon>Vertebrata</taxon>
        <taxon>Euteleostomi</taxon>
        <taxon>Mammalia</taxon>
        <taxon>Eutheria</taxon>
        <taxon>Laurasiatheria</taxon>
        <taxon>Eulipotyphla</taxon>
        <taxon>Talpidae</taxon>
        <taxon>Galemys</taxon>
    </lineage>
</organism>
<comment type="caution">
    <text evidence="1">The sequence shown here is derived from an EMBL/GenBank/DDBJ whole genome shotgun (WGS) entry which is preliminary data.</text>
</comment>
<gene>
    <name evidence="1" type="ORF">J0S82_007680</name>
</gene>
<dbReference type="Proteomes" id="UP000700334">
    <property type="component" value="Unassembled WGS sequence"/>
</dbReference>
<accession>A0A8J6DJH4</accession>
<reference evidence="1" key="1">
    <citation type="journal article" date="2021" name="Evol. Appl.">
        <title>The genome of the Pyrenean desman and the effects of bottlenecks and inbreeding on the genomic landscape of an endangered species.</title>
        <authorList>
            <person name="Escoda L."/>
            <person name="Castresana J."/>
        </authorList>
    </citation>
    <scope>NUCLEOTIDE SEQUENCE</scope>
    <source>
        <strain evidence="1">IBE-C5619</strain>
    </source>
</reference>
<dbReference type="EMBL" id="JAGFMF010011865">
    <property type="protein sequence ID" value="KAG8510699.1"/>
    <property type="molecule type" value="Genomic_DNA"/>
</dbReference>
<keyword evidence="2" id="KW-1185">Reference proteome</keyword>
<proteinExistence type="predicted"/>